<reference evidence="1" key="1">
    <citation type="submission" date="2014-11" db="EMBL/GenBank/DDBJ databases">
        <authorList>
            <person name="Amaro Gonzalez C."/>
        </authorList>
    </citation>
    <scope>NUCLEOTIDE SEQUENCE</scope>
</reference>
<accession>A0A0E9SP91</accession>
<reference evidence="1" key="2">
    <citation type="journal article" date="2015" name="Fish Shellfish Immunol.">
        <title>Early steps in the European eel (Anguilla anguilla)-Vibrio vulnificus interaction in the gills: Role of the RtxA13 toxin.</title>
        <authorList>
            <person name="Callol A."/>
            <person name="Pajuelo D."/>
            <person name="Ebbesson L."/>
            <person name="Teles M."/>
            <person name="MacKenzie S."/>
            <person name="Amaro C."/>
        </authorList>
    </citation>
    <scope>NUCLEOTIDE SEQUENCE</scope>
</reference>
<evidence type="ECO:0000313" key="1">
    <source>
        <dbReference type="EMBL" id="JAH43067.1"/>
    </source>
</evidence>
<organism evidence="1">
    <name type="scientific">Anguilla anguilla</name>
    <name type="common">European freshwater eel</name>
    <name type="synonym">Muraena anguilla</name>
    <dbReference type="NCBI Taxonomy" id="7936"/>
    <lineage>
        <taxon>Eukaryota</taxon>
        <taxon>Metazoa</taxon>
        <taxon>Chordata</taxon>
        <taxon>Craniata</taxon>
        <taxon>Vertebrata</taxon>
        <taxon>Euteleostomi</taxon>
        <taxon>Actinopterygii</taxon>
        <taxon>Neopterygii</taxon>
        <taxon>Teleostei</taxon>
        <taxon>Anguilliformes</taxon>
        <taxon>Anguillidae</taxon>
        <taxon>Anguilla</taxon>
    </lineage>
</organism>
<dbReference type="AlphaFoldDB" id="A0A0E9SP91"/>
<protein>
    <submittedName>
        <fullName evidence="1">Uncharacterized protein</fullName>
    </submittedName>
</protein>
<name>A0A0E9SP91_ANGAN</name>
<sequence>MEKYLKVSKLTCPFSILSTSSLHKNNTTEGTYIAFCD</sequence>
<proteinExistence type="predicted"/>
<dbReference type="EMBL" id="GBXM01065510">
    <property type="protein sequence ID" value="JAH43067.1"/>
    <property type="molecule type" value="Transcribed_RNA"/>
</dbReference>